<name>A0A9D4S0B9_DREPO</name>
<protein>
    <submittedName>
        <fullName evidence="1">Uncharacterized protein</fullName>
    </submittedName>
</protein>
<gene>
    <name evidence="1" type="ORF">DPMN_011748</name>
</gene>
<comment type="caution">
    <text evidence="1">The sequence shown here is derived from an EMBL/GenBank/DDBJ whole genome shotgun (WGS) entry which is preliminary data.</text>
</comment>
<dbReference type="EMBL" id="JAIWYP010000001">
    <property type="protein sequence ID" value="KAH3887729.1"/>
    <property type="molecule type" value="Genomic_DNA"/>
</dbReference>
<proteinExistence type="predicted"/>
<reference evidence="1" key="1">
    <citation type="journal article" date="2019" name="bioRxiv">
        <title>The Genome of the Zebra Mussel, Dreissena polymorpha: A Resource for Invasive Species Research.</title>
        <authorList>
            <person name="McCartney M.A."/>
            <person name="Auch B."/>
            <person name="Kono T."/>
            <person name="Mallez S."/>
            <person name="Zhang Y."/>
            <person name="Obille A."/>
            <person name="Becker A."/>
            <person name="Abrahante J.E."/>
            <person name="Garbe J."/>
            <person name="Badalamenti J.P."/>
            <person name="Herman A."/>
            <person name="Mangelson H."/>
            <person name="Liachko I."/>
            <person name="Sullivan S."/>
            <person name="Sone E.D."/>
            <person name="Koren S."/>
            <person name="Silverstein K.A.T."/>
            <person name="Beckman K.B."/>
            <person name="Gohl D.M."/>
        </authorList>
    </citation>
    <scope>NUCLEOTIDE SEQUENCE</scope>
    <source>
        <strain evidence="1">Duluth1</strain>
        <tissue evidence="1">Whole animal</tissue>
    </source>
</reference>
<evidence type="ECO:0000313" key="2">
    <source>
        <dbReference type="Proteomes" id="UP000828390"/>
    </source>
</evidence>
<keyword evidence="2" id="KW-1185">Reference proteome</keyword>
<reference evidence="1" key="2">
    <citation type="submission" date="2020-11" db="EMBL/GenBank/DDBJ databases">
        <authorList>
            <person name="McCartney M.A."/>
            <person name="Auch B."/>
            <person name="Kono T."/>
            <person name="Mallez S."/>
            <person name="Becker A."/>
            <person name="Gohl D.M."/>
            <person name="Silverstein K.A.T."/>
            <person name="Koren S."/>
            <person name="Bechman K.B."/>
            <person name="Herman A."/>
            <person name="Abrahante J.E."/>
            <person name="Garbe J."/>
        </authorList>
    </citation>
    <scope>NUCLEOTIDE SEQUENCE</scope>
    <source>
        <strain evidence="1">Duluth1</strain>
        <tissue evidence="1">Whole animal</tissue>
    </source>
</reference>
<accession>A0A9D4S0B9</accession>
<evidence type="ECO:0000313" key="1">
    <source>
        <dbReference type="EMBL" id="KAH3887729.1"/>
    </source>
</evidence>
<dbReference type="Proteomes" id="UP000828390">
    <property type="component" value="Unassembled WGS sequence"/>
</dbReference>
<dbReference type="AlphaFoldDB" id="A0A9D4S0B9"/>
<sequence>MRGFNIDEGLVQIIQELSTTSADHELREAKRSDQLQILGRNTVQGWYQYH</sequence>
<organism evidence="1 2">
    <name type="scientific">Dreissena polymorpha</name>
    <name type="common">Zebra mussel</name>
    <name type="synonym">Mytilus polymorpha</name>
    <dbReference type="NCBI Taxonomy" id="45954"/>
    <lineage>
        <taxon>Eukaryota</taxon>
        <taxon>Metazoa</taxon>
        <taxon>Spiralia</taxon>
        <taxon>Lophotrochozoa</taxon>
        <taxon>Mollusca</taxon>
        <taxon>Bivalvia</taxon>
        <taxon>Autobranchia</taxon>
        <taxon>Heteroconchia</taxon>
        <taxon>Euheterodonta</taxon>
        <taxon>Imparidentia</taxon>
        <taxon>Neoheterodontei</taxon>
        <taxon>Myida</taxon>
        <taxon>Dreissenoidea</taxon>
        <taxon>Dreissenidae</taxon>
        <taxon>Dreissena</taxon>
    </lineage>
</organism>